<reference evidence="2" key="1">
    <citation type="submission" date="2018-01" db="EMBL/GenBank/DDBJ databases">
        <title>An insight into the sialome of Amazonian anophelines.</title>
        <authorList>
            <person name="Ribeiro J.M."/>
            <person name="Scarpassa V."/>
            <person name="Calvo E."/>
        </authorList>
    </citation>
    <scope>NUCLEOTIDE SEQUENCE</scope>
</reference>
<accession>A0A2M4D3H5</accession>
<dbReference type="EMBL" id="GGFL01007911">
    <property type="protein sequence ID" value="MBW72089.1"/>
    <property type="molecule type" value="Transcribed_RNA"/>
</dbReference>
<protein>
    <submittedName>
        <fullName evidence="2">Putative secreted protein</fullName>
    </submittedName>
</protein>
<proteinExistence type="predicted"/>
<sequence length="125" mass="13571">MLGFFENVTLLFLVPISLRCADAHSGFRWFRFRFTLVLSFDCSLVRGTVGRTLECRKIDGILGALGQVGNVLDAVIAAAGAQQLASLGSLLVVVIEEGNTTLSLVELDQLAHLFERHIVQSIDAP</sequence>
<keyword evidence="1" id="KW-0732">Signal</keyword>
<name>A0A2M4D3H5_ANODA</name>
<feature type="chain" id="PRO_5014630335" evidence="1">
    <location>
        <begin position="24"/>
        <end position="125"/>
    </location>
</feature>
<evidence type="ECO:0000256" key="1">
    <source>
        <dbReference type="SAM" id="SignalP"/>
    </source>
</evidence>
<organism evidence="2">
    <name type="scientific">Anopheles darlingi</name>
    <name type="common">Mosquito</name>
    <dbReference type="NCBI Taxonomy" id="43151"/>
    <lineage>
        <taxon>Eukaryota</taxon>
        <taxon>Metazoa</taxon>
        <taxon>Ecdysozoa</taxon>
        <taxon>Arthropoda</taxon>
        <taxon>Hexapoda</taxon>
        <taxon>Insecta</taxon>
        <taxon>Pterygota</taxon>
        <taxon>Neoptera</taxon>
        <taxon>Endopterygota</taxon>
        <taxon>Diptera</taxon>
        <taxon>Nematocera</taxon>
        <taxon>Culicoidea</taxon>
        <taxon>Culicidae</taxon>
        <taxon>Anophelinae</taxon>
        <taxon>Anopheles</taxon>
    </lineage>
</organism>
<evidence type="ECO:0000313" key="2">
    <source>
        <dbReference type="EMBL" id="MBW72089.1"/>
    </source>
</evidence>
<feature type="signal peptide" evidence="1">
    <location>
        <begin position="1"/>
        <end position="23"/>
    </location>
</feature>
<dbReference type="AlphaFoldDB" id="A0A2M4D3H5"/>